<name>A0A0F7TRU9_PENBI</name>
<dbReference type="AlphaFoldDB" id="A0A0F7TRU9"/>
<sequence>MASKSFQRSLNLAYLLQERKLETLPLVWVNTDEKTTAENIVKGDVKLVVVPFGWVRPYLSAKDKQSSGDD</sequence>
<evidence type="ECO:0000313" key="1">
    <source>
        <dbReference type="EMBL" id="CEJ58521.1"/>
    </source>
</evidence>
<protein>
    <submittedName>
        <fullName evidence="1">Uncharacterized protein</fullName>
    </submittedName>
</protein>
<proteinExistence type="predicted"/>
<evidence type="ECO:0000313" key="2">
    <source>
        <dbReference type="Proteomes" id="UP000042958"/>
    </source>
</evidence>
<gene>
    <name evidence="1" type="ORF">PMG11_07175</name>
</gene>
<accession>A0A0F7TRU9</accession>
<organism evidence="1 2">
    <name type="scientific">Penicillium brasilianum</name>
    <dbReference type="NCBI Taxonomy" id="104259"/>
    <lineage>
        <taxon>Eukaryota</taxon>
        <taxon>Fungi</taxon>
        <taxon>Dikarya</taxon>
        <taxon>Ascomycota</taxon>
        <taxon>Pezizomycotina</taxon>
        <taxon>Eurotiomycetes</taxon>
        <taxon>Eurotiomycetidae</taxon>
        <taxon>Eurotiales</taxon>
        <taxon>Aspergillaceae</taxon>
        <taxon>Penicillium</taxon>
    </lineage>
</organism>
<dbReference type="EMBL" id="CDHK01000006">
    <property type="protein sequence ID" value="CEJ58521.1"/>
    <property type="molecule type" value="Genomic_DNA"/>
</dbReference>
<keyword evidence="2" id="KW-1185">Reference proteome</keyword>
<reference evidence="2" key="1">
    <citation type="journal article" date="2015" name="Genome Announc.">
        <title>Draft genome sequence of the fungus Penicillium brasilianum MG11.</title>
        <authorList>
            <person name="Horn F."/>
            <person name="Linde J."/>
            <person name="Mattern D.J."/>
            <person name="Walther G."/>
            <person name="Guthke R."/>
            <person name="Brakhage A.A."/>
            <person name="Valiante V."/>
        </authorList>
    </citation>
    <scope>NUCLEOTIDE SEQUENCE [LARGE SCALE GENOMIC DNA]</scope>
    <source>
        <strain evidence="2">MG11</strain>
    </source>
</reference>
<dbReference type="Proteomes" id="UP000042958">
    <property type="component" value="Unassembled WGS sequence"/>
</dbReference>